<dbReference type="OrthoDB" id="63533at2759"/>
<dbReference type="SMART" id="SM00173">
    <property type="entry name" value="RAS"/>
    <property type="match status" value="1"/>
</dbReference>
<evidence type="ECO:0000256" key="5">
    <source>
        <dbReference type="ARBA" id="ARBA00006270"/>
    </source>
</evidence>
<protein>
    <recommendedName>
        <fullName evidence="21">Ras-related protein Rab-17</fullName>
        <ecNumber evidence="6">3.6.5.2</ecNumber>
    </recommendedName>
</protein>
<evidence type="ECO:0000256" key="14">
    <source>
        <dbReference type="ARBA" id="ARBA00022927"/>
    </source>
</evidence>
<evidence type="ECO:0000256" key="8">
    <source>
        <dbReference type="ARBA" id="ARBA00022553"/>
    </source>
</evidence>
<dbReference type="GO" id="GO:0042470">
    <property type="term" value="C:melanosome"/>
    <property type="evidence" value="ECO:0007669"/>
    <property type="project" value="UniProtKB-SubCell"/>
</dbReference>
<gene>
    <name evidence="23" type="ORF">DUI87_30792</name>
</gene>
<dbReference type="SMART" id="SM00176">
    <property type="entry name" value="RAN"/>
    <property type="match status" value="1"/>
</dbReference>
<evidence type="ECO:0000256" key="21">
    <source>
        <dbReference type="ARBA" id="ARBA00067808"/>
    </source>
</evidence>
<evidence type="ECO:0000256" key="3">
    <source>
        <dbReference type="ARBA" id="ARBA00004279"/>
    </source>
</evidence>
<keyword evidence="24" id="KW-1185">Reference proteome</keyword>
<accession>A0A3M0IW81</accession>
<dbReference type="InterPro" id="IPR005225">
    <property type="entry name" value="Small_GTP-bd"/>
</dbReference>
<evidence type="ECO:0000256" key="2">
    <source>
        <dbReference type="ARBA" id="ARBA00004223"/>
    </source>
</evidence>
<dbReference type="GO" id="GO:0015031">
    <property type="term" value="P:protein transport"/>
    <property type="evidence" value="ECO:0007669"/>
    <property type="project" value="UniProtKB-KW"/>
</dbReference>
<dbReference type="CDD" id="cd01860">
    <property type="entry name" value="Rab5_related"/>
    <property type="match status" value="1"/>
</dbReference>
<evidence type="ECO:0000256" key="9">
    <source>
        <dbReference type="ARBA" id="ARBA00022723"/>
    </source>
</evidence>
<dbReference type="GO" id="GO:0046872">
    <property type="term" value="F:metal ion binding"/>
    <property type="evidence" value="ECO:0007669"/>
    <property type="project" value="UniProtKB-KW"/>
</dbReference>
<dbReference type="GO" id="GO:0030425">
    <property type="term" value="C:dendrite"/>
    <property type="evidence" value="ECO:0007669"/>
    <property type="project" value="UniProtKB-SubCell"/>
</dbReference>
<dbReference type="EC" id="3.6.5.2" evidence="6"/>
<keyword evidence="15" id="KW-0342">GTP-binding</keyword>
<dbReference type="PANTHER" id="PTHR47979">
    <property type="entry name" value="DRAB11-RELATED"/>
    <property type="match status" value="1"/>
</dbReference>
<evidence type="ECO:0000256" key="12">
    <source>
        <dbReference type="ARBA" id="ARBA00022801"/>
    </source>
</evidence>
<proteinExistence type="inferred from homology"/>
<evidence type="ECO:0000313" key="23">
    <source>
        <dbReference type="EMBL" id="RMB92742.1"/>
    </source>
</evidence>
<evidence type="ECO:0000313" key="24">
    <source>
        <dbReference type="Proteomes" id="UP000269221"/>
    </source>
</evidence>
<feature type="transmembrane region" description="Helical" evidence="22">
    <location>
        <begin position="208"/>
        <end position="231"/>
    </location>
</feature>
<dbReference type="AlphaFoldDB" id="A0A3M0IW81"/>
<keyword evidence="9" id="KW-0479">Metal-binding</keyword>
<keyword evidence="16 22" id="KW-0472">Membrane</keyword>
<dbReference type="Proteomes" id="UP000269221">
    <property type="component" value="Unassembled WGS sequence"/>
</dbReference>
<evidence type="ECO:0000256" key="13">
    <source>
        <dbReference type="ARBA" id="ARBA00022842"/>
    </source>
</evidence>
<comment type="similarity">
    <text evidence="5">Belongs to the small GTPase superfamily. Rab family.</text>
</comment>
<dbReference type="Gene3D" id="3.40.50.300">
    <property type="entry name" value="P-loop containing nucleotide triphosphate hydrolases"/>
    <property type="match status" value="1"/>
</dbReference>
<sequence length="244" mass="27139">MSAEELFSLQDMAQRVTSGTSPQGPRPSYMYKVVLLGSMSVGKSSLAYRYVRNDFRELLPTVGCSFFTHALDLDEATVKLEIWDTAGQEKYQSVCHLYYRDAHAALLVYDIAHKQTLSRAKLWLEELEKRFLPNEIVVALVGNKTDLAAEREVTTEEAEEFARAKGLLFMETSAKSNHQVNDVFMSVASPLGTTHPQPPQLWLCGQCLTSLVAILICTICPHLASGLMVLLHLASFKARNAQDG</sequence>
<dbReference type="SMART" id="SM00174">
    <property type="entry name" value="RHO"/>
    <property type="match status" value="1"/>
</dbReference>
<evidence type="ECO:0000256" key="7">
    <source>
        <dbReference type="ARBA" id="ARBA00022448"/>
    </source>
</evidence>
<dbReference type="GO" id="GO:0003925">
    <property type="term" value="F:G protein activity"/>
    <property type="evidence" value="ECO:0007669"/>
    <property type="project" value="UniProtKB-EC"/>
</dbReference>
<dbReference type="InterPro" id="IPR001806">
    <property type="entry name" value="Small_GTPase"/>
</dbReference>
<dbReference type="GO" id="GO:0055038">
    <property type="term" value="C:recycling endosome membrane"/>
    <property type="evidence" value="ECO:0007669"/>
    <property type="project" value="UniProtKB-SubCell"/>
</dbReference>
<keyword evidence="8" id="KW-0597">Phosphoprotein</keyword>
<evidence type="ECO:0000256" key="1">
    <source>
        <dbReference type="ARBA" id="ARBA00001946"/>
    </source>
</evidence>
<dbReference type="PRINTS" id="PR00449">
    <property type="entry name" value="RASTRNSFRMNG"/>
</dbReference>
<evidence type="ECO:0000256" key="11">
    <source>
        <dbReference type="ARBA" id="ARBA00022753"/>
    </source>
</evidence>
<dbReference type="GO" id="GO:0120031">
    <property type="term" value="P:plasma membrane bounded cell projection assembly"/>
    <property type="evidence" value="ECO:0007669"/>
    <property type="project" value="UniProtKB-ARBA"/>
</dbReference>
<dbReference type="EMBL" id="QRBI01000218">
    <property type="protein sequence ID" value="RMB92742.1"/>
    <property type="molecule type" value="Genomic_DNA"/>
</dbReference>
<dbReference type="PROSITE" id="PS51421">
    <property type="entry name" value="RAS"/>
    <property type="match status" value="1"/>
</dbReference>
<comment type="cofactor">
    <cofactor evidence="1">
        <name>Mg(2+)</name>
        <dbReference type="ChEBI" id="CHEBI:18420"/>
    </cofactor>
</comment>
<dbReference type="SUPFAM" id="SSF52540">
    <property type="entry name" value="P-loop containing nucleoside triphosphate hydrolases"/>
    <property type="match status" value="1"/>
</dbReference>
<keyword evidence="22" id="KW-0812">Transmembrane</keyword>
<keyword evidence="17" id="KW-0966">Cell projection</keyword>
<keyword evidence="12" id="KW-0378">Hydrolase</keyword>
<dbReference type="PROSITE" id="PS51419">
    <property type="entry name" value="RAB"/>
    <property type="match status" value="1"/>
</dbReference>
<keyword evidence="13" id="KW-0460">Magnesium</keyword>
<comment type="subcellular location">
    <subcellularLocation>
        <location evidence="3">Cell projection</location>
        <location evidence="3">Dendrite</location>
    </subcellularLocation>
    <subcellularLocation>
        <location evidence="2">Melanosome</location>
    </subcellularLocation>
    <subcellularLocation>
        <location evidence="4">Recycling endosome membrane</location>
        <topology evidence="4">Lipid-anchor</topology>
        <orientation evidence="4">Cytoplasmic side</orientation>
    </subcellularLocation>
</comment>
<evidence type="ECO:0000256" key="15">
    <source>
        <dbReference type="ARBA" id="ARBA00023134"/>
    </source>
</evidence>
<dbReference type="InterPro" id="IPR027417">
    <property type="entry name" value="P-loop_NTPase"/>
</dbReference>
<name>A0A3M0IW81_HIRRU</name>
<dbReference type="Pfam" id="PF00071">
    <property type="entry name" value="Ras"/>
    <property type="match status" value="1"/>
</dbReference>
<evidence type="ECO:0000256" key="22">
    <source>
        <dbReference type="SAM" id="Phobius"/>
    </source>
</evidence>
<comment type="catalytic activity">
    <reaction evidence="20">
        <text>GTP + H2O = GDP + phosphate + H(+)</text>
        <dbReference type="Rhea" id="RHEA:19669"/>
        <dbReference type="ChEBI" id="CHEBI:15377"/>
        <dbReference type="ChEBI" id="CHEBI:15378"/>
        <dbReference type="ChEBI" id="CHEBI:37565"/>
        <dbReference type="ChEBI" id="CHEBI:43474"/>
        <dbReference type="ChEBI" id="CHEBI:58189"/>
        <dbReference type="EC" id="3.6.5.2"/>
    </reaction>
    <physiologicalReaction direction="left-to-right" evidence="20">
        <dbReference type="Rhea" id="RHEA:19670"/>
    </physiologicalReaction>
</comment>
<dbReference type="GO" id="GO:0005525">
    <property type="term" value="F:GTP binding"/>
    <property type="evidence" value="ECO:0007669"/>
    <property type="project" value="UniProtKB-KW"/>
</dbReference>
<dbReference type="NCBIfam" id="TIGR00231">
    <property type="entry name" value="small_GTP"/>
    <property type="match status" value="1"/>
</dbReference>
<organism evidence="23 24">
    <name type="scientific">Hirundo rustica rustica</name>
    <dbReference type="NCBI Taxonomy" id="333673"/>
    <lineage>
        <taxon>Eukaryota</taxon>
        <taxon>Metazoa</taxon>
        <taxon>Chordata</taxon>
        <taxon>Craniata</taxon>
        <taxon>Vertebrata</taxon>
        <taxon>Euteleostomi</taxon>
        <taxon>Archelosauria</taxon>
        <taxon>Archosauria</taxon>
        <taxon>Dinosauria</taxon>
        <taxon>Saurischia</taxon>
        <taxon>Theropoda</taxon>
        <taxon>Coelurosauria</taxon>
        <taxon>Aves</taxon>
        <taxon>Neognathae</taxon>
        <taxon>Neoaves</taxon>
        <taxon>Telluraves</taxon>
        <taxon>Australaves</taxon>
        <taxon>Passeriformes</taxon>
        <taxon>Sylvioidea</taxon>
        <taxon>Hirundinidae</taxon>
        <taxon>Hirundo</taxon>
    </lineage>
</organism>
<dbReference type="InterPro" id="IPR050209">
    <property type="entry name" value="Rab_GTPases_membrane_traffic"/>
</dbReference>
<evidence type="ECO:0000256" key="19">
    <source>
        <dbReference type="ARBA" id="ARBA00023289"/>
    </source>
</evidence>
<evidence type="ECO:0000256" key="17">
    <source>
        <dbReference type="ARBA" id="ARBA00023273"/>
    </source>
</evidence>
<evidence type="ECO:0000256" key="18">
    <source>
        <dbReference type="ARBA" id="ARBA00023288"/>
    </source>
</evidence>
<dbReference type="FunFam" id="3.40.50.300:FF:001282">
    <property type="entry name" value="RAB17, member RAS oncogene family"/>
    <property type="match status" value="1"/>
</dbReference>
<dbReference type="STRING" id="333673.A0A3M0IW81"/>
<evidence type="ECO:0000256" key="10">
    <source>
        <dbReference type="ARBA" id="ARBA00022741"/>
    </source>
</evidence>
<keyword evidence="7" id="KW-0813">Transport</keyword>
<comment type="caution">
    <text evidence="23">The sequence shown here is derived from an EMBL/GenBank/DDBJ whole genome shotgun (WGS) entry which is preliminary data.</text>
</comment>
<evidence type="ECO:0000256" key="6">
    <source>
        <dbReference type="ARBA" id="ARBA00011984"/>
    </source>
</evidence>
<evidence type="ECO:0000256" key="16">
    <source>
        <dbReference type="ARBA" id="ARBA00023136"/>
    </source>
</evidence>
<keyword evidence="22" id="KW-1133">Transmembrane helix</keyword>
<evidence type="ECO:0000256" key="20">
    <source>
        <dbReference type="ARBA" id="ARBA00047660"/>
    </source>
</evidence>
<keyword evidence="11" id="KW-0967">Endosome</keyword>
<keyword evidence="10" id="KW-0547">Nucleotide-binding</keyword>
<reference evidence="23 24" key="1">
    <citation type="submission" date="2018-07" db="EMBL/GenBank/DDBJ databases">
        <title>A high quality draft genome assembly of the barn swallow (H. rustica rustica).</title>
        <authorList>
            <person name="Formenti G."/>
            <person name="Chiara M."/>
            <person name="Poveda L."/>
            <person name="Francoijs K.-J."/>
            <person name="Bonisoli-Alquati A."/>
            <person name="Canova L."/>
            <person name="Gianfranceschi L."/>
            <person name="Horner D.S."/>
            <person name="Saino N."/>
        </authorList>
    </citation>
    <scope>NUCLEOTIDE SEQUENCE [LARGE SCALE GENOMIC DNA]</scope>
    <source>
        <strain evidence="23">Chelidonia</strain>
        <tissue evidence="23">Blood</tissue>
    </source>
</reference>
<keyword evidence="19" id="KW-0636">Prenylation</keyword>
<keyword evidence="14" id="KW-0653">Protein transport</keyword>
<evidence type="ECO:0000256" key="4">
    <source>
        <dbReference type="ARBA" id="ARBA00004523"/>
    </source>
</evidence>
<keyword evidence="18" id="KW-0449">Lipoprotein</keyword>
<dbReference type="SMART" id="SM00175">
    <property type="entry name" value="RAB"/>
    <property type="match status" value="1"/>
</dbReference>
<dbReference type="PROSITE" id="PS51420">
    <property type="entry name" value="RHO"/>
    <property type="match status" value="1"/>
</dbReference>